<dbReference type="Proteomes" id="UP001195483">
    <property type="component" value="Unassembled WGS sequence"/>
</dbReference>
<name>A0AAE0TFI5_9BIVA</name>
<comment type="caution">
    <text evidence="1">The sequence shown here is derived from an EMBL/GenBank/DDBJ whole genome shotgun (WGS) entry which is preliminary data.</text>
</comment>
<evidence type="ECO:0000313" key="1">
    <source>
        <dbReference type="EMBL" id="KAK3609455.1"/>
    </source>
</evidence>
<proteinExistence type="predicted"/>
<dbReference type="EMBL" id="JAEAOA010001239">
    <property type="protein sequence ID" value="KAK3609455.1"/>
    <property type="molecule type" value="Genomic_DNA"/>
</dbReference>
<gene>
    <name evidence="1" type="ORF">CHS0354_020391</name>
</gene>
<protein>
    <submittedName>
        <fullName evidence="1">Uncharacterized protein</fullName>
    </submittedName>
</protein>
<sequence>MKEVVLKYTNDRSIVSVPNIDEKLTVVDHIAKQNYGVQLQKISRRYITILYQ</sequence>
<evidence type="ECO:0000313" key="2">
    <source>
        <dbReference type="Proteomes" id="UP001195483"/>
    </source>
</evidence>
<reference evidence="1" key="3">
    <citation type="submission" date="2023-05" db="EMBL/GenBank/DDBJ databases">
        <authorList>
            <person name="Smith C.H."/>
        </authorList>
    </citation>
    <scope>NUCLEOTIDE SEQUENCE</scope>
    <source>
        <strain evidence="1">CHS0354</strain>
        <tissue evidence="1">Mantle</tissue>
    </source>
</reference>
<dbReference type="AlphaFoldDB" id="A0AAE0TFI5"/>
<reference evidence="1" key="1">
    <citation type="journal article" date="2021" name="Genome Biol. Evol.">
        <title>A High-Quality Reference Genome for a Parasitic Bivalve with Doubly Uniparental Inheritance (Bivalvia: Unionida).</title>
        <authorList>
            <person name="Smith C.H."/>
        </authorList>
    </citation>
    <scope>NUCLEOTIDE SEQUENCE</scope>
    <source>
        <strain evidence="1">CHS0354</strain>
    </source>
</reference>
<accession>A0AAE0TFI5</accession>
<feature type="non-terminal residue" evidence="1">
    <location>
        <position position="52"/>
    </location>
</feature>
<organism evidence="1 2">
    <name type="scientific">Potamilus streckersoni</name>
    <dbReference type="NCBI Taxonomy" id="2493646"/>
    <lineage>
        <taxon>Eukaryota</taxon>
        <taxon>Metazoa</taxon>
        <taxon>Spiralia</taxon>
        <taxon>Lophotrochozoa</taxon>
        <taxon>Mollusca</taxon>
        <taxon>Bivalvia</taxon>
        <taxon>Autobranchia</taxon>
        <taxon>Heteroconchia</taxon>
        <taxon>Palaeoheterodonta</taxon>
        <taxon>Unionida</taxon>
        <taxon>Unionoidea</taxon>
        <taxon>Unionidae</taxon>
        <taxon>Ambleminae</taxon>
        <taxon>Lampsilini</taxon>
        <taxon>Potamilus</taxon>
    </lineage>
</organism>
<reference evidence="1" key="2">
    <citation type="journal article" date="2021" name="Genome Biol. Evol.">
        <title>Developing a high-quality reference genome for a parasitic bivalve with doubly uniparental inheritance (Bivalvia: Unionida).</title>
        <authorList>
            <person name="Smith C.H."/>
        </authorList>
    </citation>
    <scope>NUCLEOTIDE SEQUENCE</scope>
    <source>
        <strain evidence="1">CHS0354</strain>
        <tissue evidence="1">Mantle</tissue>
    </source>
</reference>
<keyword evidence="2" id="KW-1185">Reference proteome</keyword>